<sequence length="150" mass="15989">MVVKDINFDSVASSGVRSSTLFMHGRWPAAADKKIPPVSSKGKPESKDKKNVKDAKGGKPGKEGKELGGKGSKTPVSGKKVKDPSQDSQPSKITIASAGSLSGPFQEEDPILEAKYKEKLTTQAYQLLLQMADKIATSFEELEVEAPASK</sequence>
<protein>
    <submittedName>
        <fullName evidence="2">Uncharacterized protein</fullName>
    </submittedName>
</protein>
<feature type="compositionally biased region" description="Polar residues" evidence="1">
    <location>
        <begin position="86"/>
        <end position="100"/>
    </location>
</feature>
<accession>A0AAD9UF25</accession>
<evidence type="ECO:0000313" key="3">
    <source>
        <dbReference type="Proteomes" id="UP001209878"/>
    </source>
</evidence>
<feature type="compositionally biased region" description="Basic and acidic residues" evidence="1">
    <location>
        <begin position="42"/>
        <end position="68"/>
    </location>
</feature>
<gene>
    <name evidence="2" type="ORF">NP493_182g04040</name>
</gene>
<proteinExistence type="predicted"/>
<feature type="region of interest" description="Disordered" evidence="1">
    <location>
        <begin position="1"/>
        <end position="106"/>
    </location>
</feature>
<feature type="compositionally biased region" description="Polar residues" evidence="1">
    <location>
        <begin position="10"/>
        <end position="21"/>
    </location>
</feature>
<keyword evidence="3" id="KW-1185">Reference proteome</keyword>
<dbReference type="EMBL" id="JAODUO010000184">
    <property type="protein sequence ID" value="KAK2186935.1"/>
    <property type="molecule type" value="Genomic_DNA"/>
</dbReference>
<evidence type="ECO:0000313" key="2">
    <source>
        <dbReference type="EMBL" id="KAK2186935.1"/>
    </source>
</evidence>
<comment type="caution">
    <text evidence="2">The sequence shown here is derived from an EMBL/GenBank/DDBJ whole genome shotgun (WGS) entry which is preliminary data.</text>
</comment>
<dbReference type="Proteomes" id="UP001209878">
    <property type="component" value="Unassembled WGS sequence"/>
</dbReference>
<evidence type="ECO:0000256" key="1">
    <source>
        <dbReference type="SAM" id="MobiDB-lite"/>
    </source>
</evidence>
<reference evidence="2" key="1">
    <citation type="journal article" date="2023" name="Mol. Biol. Evol.">
        <title>Third-Generation Sequencing Reveals the Adaptive Role of the Epigenome in Three Deep-Sea Polychaetes.</title>
        <authorList>
            <person name="Perez M."/>
            <person name="Aroh O."/>
            <person name="Sun Y."/>
            <person name="Lan Y."/>
            <person name="Juniper S.K."/>
            <person name="Young C.R."/>
            <person name="Angers B."/>
            <person name="Qian P.Y."/>
        </authorList>
    </citation>
    <scope>NUCLEOTIDE SEQUENCE</scope>
    <source>
        <strain evidence="2">R07B-5</strain>
    </source>
</reference>
<organism evidence="2 3">
    <name type="scientific">Ridgeia piscesae</name>
    <name type="common">Tubeworm</name>
    <dbReference type="NCBI Taxonomy" id="27915"/>
    <lineage>
        <taxon>Eukaryota</taxon>
        <taxon>Metazoa</taxon>
        <taxon>Spiralia</taxon>
        <taxon>Lophotrochozoa</taxon>
        <taxon>Annelida</taxon>
        <taxon>Polychaeta</taxon>
        <taxon>Sedentaria</taxon>
        <taxon>Canalipalpata</taxon>
        <taxon>Sabellida</taxon>
        <taxon>Siboglinidae</taxon>
        <taxon>Ridgeia</taxon>
    </lineage>
</organism>
<name>A0AAD9UF25_RIDPI</name>
<dbReference type="AlphaFoldDB" id="A0AAD9UF25"/>